<gene>
    <name evidence="3" type="ORF">FRZ40_29565</name>
    <name evidence="2" type="ORF">V4C56_28810</name>
</gene>
<dbReference type="PROSITE" id="PS00201">
    <property type="entry name" value="FLAVODOXIN"/>
    <property type="match status" value="1"/>
</dbReference>
<evidence type="ECO:0000256" key="1">
    <source>
        <dbReference type="ARBA" id="ARBA00001917"/>
    </source>
</evidence>
<dbReference type="GO" id="GO:0009055">
    <property type="term" value="F:electron transfer activity"/>
    <property type="evidence" value="ECO:0007669"/>
    <property type="project" value="InterPro"/>
</dbReference>
<accession>A0A5C6VGC6</accession>
<dbReference type="EMBL" id="VOQS01000003">
    <property type="protein sequence ID" value="TXC84432.1"/>
    <property type="molecule type" value="Genomic_DNA"/>
</dbReference>
<dbReference type="RefSeq" id="WP_147236470.1">
    <property type="nucleotide sequence ID" value="NZ_JAZHFZ010000027.1"/>
</dbReference>
<comment type="caution">
    <text evidence="3">The sequence shown here is derived from an EMBL/GenBank/DDBJ whole genome shotgun (WGS) entry which is preliminary data.</text>
</comment>
<evidence type="ECO:0000313" key="5">
    <source>
        <dbReference type="Proteomes" id="UP001481677"/>
    </source>
</evidence>
<reference evidence="3" key="2">
    <citation type="submission" date="2019-08" db="EMBL/GenBank/DDBJ databases">
        <authorList>
            <person name="Im W.-T."/>
        </authorList>
    </citation>
    <scope>NUCLEOTIDE SEQUENCE</scope>
    <source>
        <strain evidence="3">NF 2-5-3</strain>
    </source>
</reference>
<reference evidence="3 4" key="1">
    <citation type="journal article" date="2018" name="Int. J. Syst. Evol. Microbiol.">
        <title>Paraburkholderia azotifigens sp. nov., a nitrogen-fixing bacterium isolated from paddy soil.</title>
        <authorList>
            <person name="Choi G.M."/>
            <person name="Im W.T."/>
        </authorList>
    </citation>
    <scope>NUCLEOTIDE SEQUENCE [LARGE SCALE GENOMIC DNA]</scope>
    <source>
        <strain evidence="3 4">NF 2-5-3</strain>
    </source>
</reference>
<sequence>MSEASNAFLVVYFSRSGRTRRIAEMLASELGADVEPICERNSGGAQGRKRGYVRSLLDAWFERPADLLPALHDVSRYDVVVVASAVWASHASAPAVTWLKEHGGRIPRLALFCCVRRRGHKQALKQMMHAAGKPAVACCVVTDRDVRTRVDGVKRQAFARKIRHQLPDRFEKEGTM</sequence>
<name>A0A5C6VGC6_9BURK</name>
<dbReference type="Proteomes" id="UP000321776">
    <property type="component" value="Unassembled WGS sequence"/>
</dbReference>
<dbReference type="GO" id="GO:0010181">
    <property type="term" value="F:FMN binding"/>
    <property type="evidence" value="ECO:0007669"/>
    <property type="project" value="InterPro"/>
</dbReference>
<dbReference type="SUPFAM" id="SSF52218">
    <property type="entry name" value="Flavoproteins"/>
    <property type="match status" value="1"/>
</dbReference>
<dbReference type="Proteomes" id="UP001481677">
    <property type="component" value="Unassembled WGS sequence"/>
</dbReference>
<dbReference type="InterPro" id="IPR001226">
    <property type="entry name" value="Flavodoxin_CS"/>
</dbReference>
<organism evidence="3 4">
    <name type="scientific">Paraburkholderia azotifigens</name>
    <dbReference type="NCBI Taxonomy" id="2057004"/>
    <lineage>
        <taxon>Bacteria</taxon>
        <taxon>Pseudomonadati</taxon>
        <taxon>Pseudomonadota</taxon>
        <taxon>Betaproteobacteria</taxon>
        <taxon>Burkholderiales</taxon>
        <taxon>Burkholderiaceae</taxon>
        <taxon>Paraburkholderia</taxon>
    </lineage>
</organism>
<proteinExistence type="predicted"/>
<protein>
    <submittedName>
        <fullName evidence="3">Flavodoxin family protein</fullName>
    </submittedName>
</protein>
<evidence type="ECO:0000313" key="4">
    <source>
        <dbReference type="Proteomes" id="UP000321776"/>
    </source>
</evidence>
<evidence type="ECO:0000313" key="2">
    <source>
        <dbReference type="EMBL" id="MEM5343612.1"/>
    </source>
</evidence>
<dbReference type="InterPro" id="IPR029039">
    <property type="entry name" value="Flavoprotein-like_sf"/>
</dbReference>
<comment type="cofactor">
    <cofactor evidence="1">
        <name>FMN</name>
        <dbReference type="ChEBI" id="CHEBI:58210"/>
    </cofactor>
</comment>
<dbReference type="EMBL" id="JAZHGA010000025">
    <property type="protein sequence ID" value="MEM5343612.1"/>
    <property type="molecule type" value="Genomic_DNA"/>
</dbReference>
<evidence type="ECO:0000313" key="3">
    <source>
        <dbReference type="EMBL" id="TXC84432.1"/>
    </source>
</evidence>
<reference evidence="2 5" key="3">
    <citation type="submission" date="2024-01" db="EMBL/GenBank/DDBJ databases">
        <title>The diversity of rhizobia nodulating Mimosa spp. in eleven states of Brazil covering several biomes is determined by host plant, location, and edaphic factors.</title>
        <authorList>
            <person name="Rouws L."/>
            <person name="Barauna A."/>
            <person name="Beukes C."/>
            <person name="De Faria S.M."/>
            <person name="Gross E."/>
            <person name="Dos Reis Junior F.B."/>
            <person name="Simon M."/>
            <person name="Maluk M."/>
            <person name="Odee D.W."/>
            <person name="Kenicer G."/>
            <person name="Young J.P.W."/>
            <person name="Reis V.M."/>
            <person name="Zilli J."/>
            <person name="James E.K."/>
        </authorList>
    </citation>
    <scope>NUCLEOTIDE SEQUENCE [LARGE SCALE GENOMIC DNA]</scope>
    <source>
        <strain evidence="2 5">JPY530</strain>
    </source>
</reference>
<dbReference type="AlphaFoldDB" id="A0A5C6VGC6"/>
<keyword evidence="5" id="KW-1185">Reference proteome</keyword>
<dbReference type="Gene3D" id="3.40.50.360">
    <property type="match status" value="1"/>
</dbReference>